<keyword evidence="2" id="KW-1185">Reference proteome</keyword>
<gene>
    <name evidence="1" type="ORF">ACOLOM_LOCUS2558</name>
</gene>
<reference evidence="1" key="1">
    <citation type="submission" date="2021-06" db="EMBL/GenBank/DDBJ databases">
        <authorList>
            <person name="Kallberg Y."/>
            <person name="Tangrot J."/>
            <person name="Rosling A."/>
        </authorList>
    </citation>
    <scope>NUCLEOTIDE SEQUENCE</scope>
    <source>
        <strain evidence="1">CL356</strain>
    </source>
</reference>
<evidence type="ECO:0000313" key="2">
    <source>
        <dbReference type="Proteomes" id="UP000789525"/>
    </source>
</evidence>
<name>A0ACA9KVB3_9GLOM</name>
<proteinExistence type="predicted"/>
<organism evidence="1 2">
    <name type="scientific">Acaulospora colombiana</name>
    <dbReference type="NCBI Taxonomy" id="27376"/>
    <lineage>
        <taxon>Eukaryota</taxon>
        <taxon>Fungi</taxon>
        <taxon>Fungi incertae sedis</taxon>
        <taxon>Mucoromycota</taxon>
        <taxon>Glomeromycotina</taxon>
        <taxon>Glomeromycetes</taxon>
        <taxon>Diversisporales</taxon>
        <taxon>Acaulosporaceae</taxon>
        <taxon>Acaulospora</taxon>
    </lineage>
</organism>
<dbReference type="Proteomes" id="UP000789525">
    <property type="component" value="Unassembled WGS sequence"/>
</dbReference>
<comment type="caution">
    <text evidence="1">The sequence shown here is derived from an EMBL/GenBank/DDBJ whole genome shotgun (WGS) entry which is preliminary data.</text>
</comment>
<dbReference type="EMBL" id="CAJVPT010003393">
    <property type="protein sequence ID" value="CAG8495343.1"/>
    <property type="molecule type" value="Genomic_DNA"/>
</dbReference>
<accession>A0ACA9KVB3</accession>
<evidence type="ECO:0000313" key="1">
    <source>
        <dbReference type="EMBL" id="CAG8495343.1"/>
    </source>
</evidence>
<sequence length="191" mass="21491">MGNNVSKIIKLRKKKSRLKPSSSNASSSFDSSYSSKTSFSEDTSSDVIETSFEDHMSAIYNALFVNLWGVEYSAPVDDILTTTGKVLEAGLVYPMPEYTGVDLNPVAPNNYPPNVNVIKGDLLSLPYDENQFDFTRISTFSPEFTDNEWVQGISEMIRVTKCGGWIELWEPKILLPKNTPTYLKFVESRKH</sequence>
<protein>
    <submittedName>
        <fullName evidence="1">12855_t:CDS:1</fullName>
    </submittedName>
</protein>